<evidence type="ECO:0000313" key="2">
    <source>
        <dbReference type="EMBL" id="EJK66337.1"/>
    </source>
</evidence>
<feature type="non-terminal residue" evidence="2">
    <location>
        <position position="1"/>
    </location>
</feature>
<feature type="region of interest" description="Disordered" evidence="1">
    <location>
        <begin position="49"/>
        <end position="105"/>
    </location>
</feature>
<comment type="caution">
    <text evidence="2">The sequence shown here is derived from an EMBL/GenBank/DDBJ whole genome shotgun (WGS) entry which is preliminary data.</text>
</comment>
<feature type="compositionally biased region" description="Basic and acidic residues" evidence="1">
    <location>
        <begin position="94"/>
        <end position="105"/>
    </location>
</feature>
<reference evidence="2 3" key="1">
    <citation type="journal article" date="2012" name="Genome Biol.">
        <title>Genome and low-iron response of an oceanic diatom adapted to chronic iron limitation.</title>
        <authorList>
            <person name="Lommer M."/>
            <person name="Specht M."/>
            <person name="Roy A.S."/>
            <person name="Kraemer L."/>
            <person name="Andreson R."/>
            <person name="Gutowska M.A."/>
            <person name="Wolf J."/>
            <person name="Bergner S.V."/>
            <person name="Schilhabel M.B."/>
            <person name="Klostermeier U.C."/>
            <person name="Beiko R.G."/>
            <person name="Rosenstiel P."/>
            <person name="Hippler M."/>
            <person name="Laroche J."/>
        </authorList>
    </citation>
    <scope>NUCLEOTIDE SEQUENCE [LARGE SCALE GENOMIC DNA]</scope>
    <source>
        <strain evidence="2 3">CCMP1005</strain>
    </source>
</reference>
<dbReference type="AlphaFoldDB" id="K0T7A8"/>
<sequence>RSCSNAAGDAVANDMLLTGVRGLEVHLHGAQKGEFGVACDTRYVAQGGSGEKVLNEDEQRFQDPSYSPPWARSPGGIEVRLSTPLAPPPPAQRRNNDDRESRAPP</sequence>
<dbReference type="EMBL" id="AGNL01015062">
    <property type="protein sequence ID" value="EJK66337.1"/>
    <property type="molecule type" value="Genomic_DNA"/>
</dbReference>
<organism evidence="2 3">
    <name type="scientific">Thalassiosira oceanica</name>
    <name type="common">Marine diatom</name>
    <dbReference type="NCBI Taxonomy" id="159749"/>
    <lineage>
        <taxon>Eukaryota</taxon>
        <taxon>Sar</taxon>
        <taxon>Stramenopiles</taxon>
        <taxon>Ochrophyta</taxon>
        <taxon>Bacillariophyta</taxon>
        <taxon>Coscinodiscophyceae</taxon>
        <taxon>Thalassiosirophycidae</taxon>
        <taxon>Thalassiosirales</taxon>
        <taxon>Thalassiosiraceae</taxon>
        <taxon>Thalassiosira</taxon>
    </lineage>
</organism>
<protein>
    <submittedName>
        <fullName evidence="2">Uncharacterized protein</fullName>
    </submittedName>
</protein>
<keyword evidence="3" id="KW-1185">Reference proteome</keyword>
<evidence type="ECO:0000256" key="1">
    <source>
        <dbReference type="SAM" id="MobiDB-lite"/>
    </source>
</evidence>
<dbReference type="Proteomes" id="UP000266841">
    <property type="component" value="Unassembled WGS sequence"/>
</dbReference>
<proteinExistence type="predicted"/>
<gene>
    <name evidence="2" type="ORF">THAOC_12751</name>
</gene>
<name>K0T7A8_THAOC</name>
<evidence type="ECO:0000313" key="3">
    <source>
        <dbReference type="Proteomes" id="UP000266841"/>
    </source>
</evidence>
<accession>K0T7A8</accession>